<keyword evidence="4" id="KW-1133">Transmembrane helix</keyword>
<dbReference type="EMBL" id="KE721524">
    <property type="protein sequence ID" value="ERF68233.1"/>
    <property type="molecule type" value="Genomic_DNA"/>
</dbReference>
<sequence length="240" mass="27353">MHSTSPPKYDYVPVSDDEEKIPRAWSLRESHAQFTWSRWMFLVLFATSSFFLGGLAGFGAGKASMLDVSYDVPLQPLSIAFRSNRTFLQRPSNESNAIWSSLYPGNHGFFNYPDKNPRRSTFAGFHQLHCVTVLGIVPHSLTRFSYKQDTLRRGFYQVWDAKTALENGTNPADLPPESITLNHVLHCIEFLRQSVMCHADTTIEAKDENLHGVVGFGIAHACRNWDQMVKWVEDRNAREL</sequence>
<dbReference type="Pfam" id="PF11807">
    <property type="entry name" value="UstYa"/>
    <property type="match status" value="1"/>
</dbReference>
<keyword evidence="4" id="KW-0472">Membrane</keyword>
<keyword evidence="2" id="KW-0560">Oxidoreductase</keyword>
<dbReference type="HOGENOM" id="CLU_042941_4_3_1"/>
<dbReference type="GO" id="GO:0016491">
    <property type="term" value="F:oxidoreductase activity"/>
    <property type="evidence" value="ECO:0007669"/>
    <property type="project" value="UniProtKB-KW"/>
</dbReference>
<comment type="pathway">
    <text evidence="1">Mycotoxin biosynthesis.</text>
</comment>
<dbReference type="OrthoDB" id="4218854at2759"/>
<evidence type="ECO:0000256" key="1">
    <source>
        <dbReference type="ARBA" id="ARBA00004685"/>
    </source>
</evidence>
<feature type="transmembrane region" description="Helical" evidence="4">
    <location>
        <begin position="39"/>
        <end position="60"/>
    </location>
</feature>
<dbReference type="RefSeq" id="XP_007806119.1">
    <property type="nucleotide sequence ID" value="XM_007807928.1"/>
</dbReference>
<evidence type="ECO:0008006" key="7">
    <source>
        <dbReference type="Google" id="ProtNLM"/>
    </source>
</evidence>
<name>U1G8C1_ENDPU</name>
<keyword evidence="6" id="KW-1185">Reference proteome</keyword>
<dbReference type="PANTHER" id="PTHR33365">
    <property type="entry name" value="YALI0B05434P"/>
    <property type="match status" value="1"/>
</dbReference>
<gene>
    <name evidence="5" type="ORF">EPUS_09378</name>
</gene>
<dbReference type="PANTHER" id="PTHR33365:SF11">
    <property type="entry name" value="TAT PATHWAY SIGNAL SEQUENCE"/>
    <property type="match status" value="1"/>
</dbReference>
<dbReference type="eggNOG" id="ENOG502STJM">
    <property type="taxonomic scope" value="Eukaryota"/>
</dbReference>
<evidence type="ECO:0000256" key="4">
    <source>
        <dbReference type="SAM" id="Phobius"/>
    </source>
</evidence>
<proteinExistence type="inferred from homology"/>
<evidence type="ECO:0000313" key="6">
    <source>
        <dbReference type="Proteomes" id="UP000019373"/>
    </source>
</evidence>
<comment type="similarity">
    <text evidence="3">Belongs to the ustYa family.</text>
</comment>
<dbReference type="GO" id="GO:0043386">
    <property type="term" value="P:mycotoxin biosynthetic process"/>
    <property type="evidence" value="ECO:0007669"/>
    <property type="project" value="InterPro"/>
</dbReference>
<dbReference type="GeneID" id="19244198"/>
<evidence type="ECO:0000256" key="3">
    <source>
        <dbReference type="ARBA" id="ARBA00035112"/>
    </source>
</evidence>
<organism evidence="5 6">
    <name type="scientific">Endocarpon pusillum (strain Z07020 / HMAS-L-300199)</name>
    <name type="common">Lichen-forming fungus</name>
    <dbReference type="NCBI Taxonomy" id="1263415"/>
    <lineage>
        <taxon>Eukaryota</taxon>
        <taxon>Fungi</taxon>
        <taxon>Dikarya</taxon>
        <taxon>Ascomycota</taxon>
        <taxon>Pezizomycotina</taxon>
        <taxon>Eurotiomycetes</taxon>
        <taxon>Chaetothyriomycetidae</taxon>
        <taxon>Verrucariales</taxon>
        <taxon>Verrucariaceae</taxon>
        <taxon>Endocarpon</taxon>
    </lineage>
</organism>
<evidence type="ECO:0000256" key="2">
    <source>
        <dbReference type="ARBA" id="ARBA00023002"/>
    </source>
</evidence>
<accession>U1G8C1</accession>
<dbReference type="OMA" id="GTEHQCV"/>
<dbReference type="AlphaFoldDB" id="U1G8C1"/>
<dbReference type="InterPro" id="IPR021765">
    <property type="entry name" value="UstYa-like"/>
</dbReference>
<evidence type="ECO:0000313" key="5">
    <source>
        <dbReference type="EMBL" id="ERF68233.1"/>
    </source>
</evidence>
<keyword evidence="4" id="KW-0812">Transmembrane</keyword>
<reference evidence="6" key="1">
    <citation type="journal article" date="2014" name="BMC Genomics">
        <title>Genome characteristics reveal the impact of lichenization on lichen-forming fungus Endocarpon pusillum Hedwig (Verrucariales, Ascomycota).</title>
        <authorList>
            <person name="Wang Y.-Y."/>
            <person name="Liu B."/>
            <person name="Zhang X.-Y."/>
            <person name="Zhou Q.-M."/>
            <person name="Zhang T."/>
            <person name="Li H."/>
            <person name="Yu Y.-F."/>
            <person name="Zhang X.-L."/>
            <person name="Hao X.-Y."/>
            <person name="Wang M."/>
            <person name="Wang L."/>
            <person name="Wei J.-C."/>
        </authorList>
    </citation>
    <scope>NUCLEOTIDE SEQUENCE [LARGE SCALE GENOMIC DNA]</scope>
    <source>
        <strain evidence="6">Z07020 / HMAS-L-300199</strain>
    </source>
</reference>
<dbReference type="Proteomes" id="UP000019373">
    <property type="component" value="Unassembled WGS sequence"/>
</dbReference>
<protein>
    <recommendedName>
        <fullName evidence="7">Oxidase ustYa</fullName>
    </recommendedName>
</protein>